<keyword evidence="2" id="KW-0677">Repeat</keyword>
<evidence type="ECO:0000256" key="1">
    <source>
        <dbReference type="ARBA" id="ARBA00006767"/>
    </source>
</evidence>
<dbReference type="CDD" id="cd05688">
    <property type="entry name" value="S1_RPS1_repeat_ec3"/>
    <property type="match status" value="1"/>
</dbReference>
<reference evidence="10" key="1">
    <citation type="journal article" date="2020" name="mSystems">
        <title>Genome- and Community-Level Interaction Insights into Carbon Utilization and Element Cycling Functions of Hydrothermarchaeota in Hydrothermal Sediment.</title>
        <authorList>
            <person name="Zhou Z."/>
            <person name="Liu Y."/>
            <person name="Xu W."/>
            <person name="Pan J."/>
            <person name="Luo Z.H."/>
            <person name="Li M."/>
        </authorList>
    </citation>
    <scope>NUCLEOTIDE SEQUENCE [LARGE SCALE GENOMIC DNA]</scope>
    <source>
        <strain evidence="10">HyVt-102</strain>
    </source>
</reference>
<dbReference type="SUPFAM" id="SSF50249">
    <property type="entry name" value="Nucleic acid-binding proteins"/>
    <property type="match status" value="6"/>
</dbReference>
<dbReference type="PRINTS" id="PR00681">
    <property type="entry name" value="RIBOSOMALS1"/>
</dbReference>
<feature type="domain" description="S1 motif" evidence="9">
    <location>
        <begin position="459"/>
        <end position="528"/>
    </location>
</feature>
<dbReference type="Gene3D" id="2.40.50.140">
    <property type="entry name" value="Nucleic acid-binding proteins"/>
    <property type="match status" value="6"/>
</dbReference>
<feature type="region of interest" description="Disordered" evidence="8">
    <location>
        <begin position="532"/>
        <end position="616"/>
    </location>
</feature>
<name>A0A7C0ZDR9_UNCW3</name>
<dbReference type="InterPro" id="IPR035104">
    <property type="entry name" value="Ribosomal_protein_S1-like"/>
</dbReference>
<dbReference type="InterPro" id="IPR012340">
    <property type="entry name" value="NA-bd_OB-fold"/>
</dbReference>
<dbReference type="GO" id="GO:0006412">
    <property type="term" value="P:translation"/>
    <property type="evidence" value="ECO:0007669"/>
    <property type="project" value="InterPro"/>
</dbReference>
<evidence type="ECO:0000259" key="9">
    <source>
        <dbReference type="PROSITE" id="PS50126"/>
    </source>
</evidence>
<keyword evidence="5" id="KW-0687">Ribonucleoprotein</keyword>
<dbReference type="InterPro" id="IPR050437">
    <property type="entry name" value="Ribos_protein_bS1-like"/>
</dbReference>
<feature type="domain" description="S1 motif" evidence="9">
    <location>
        <begin position="32"/>
        <end position="95"/>
    </location>
</feature>
<dbReference type="CDD" id="cd05687">
    <property type="entry name" value="S1_RPS1_repeat_ec1_hs1"/>
    <property type="match status" value="1"/>
</dbReference>
<dbReference type="SMART" id="SM00316">
    <property type="entry name" value="S1"/>
    <property type="match status" value="6"/>
</dbReference>
<feature type="domain" description="S1 motif" evidence="9">
    <location>
        <begin position="285"/>
        <end position="355"/>
    </location>
</feature>
<evidence type="ECO:0000256" key="7">
    <source>
        <dbReference type="ARBA" id="ARBA00035517"/>
    </source>
</evidence>
<evidence type="ECO:0000256" key="2">
    <source>
        <dbReference type="ARBA" id="ARBA00022737"/>
    </source>
</evidence>
<dbReference type="InterPro" id="IPR000110">
    <property type="entry name" value="Ribosomal_bS1"/>
</dbReference>
<dbReference type="PANTHER" id="PTHR10724">
    <property type="entry name" value="30S RIBOSOMAL PROTEIN S1"/>
    <property type="match status" value="1"/>
</dbReference>
<comment type="similarity">
    <text evidence="1">Belongs to the bacterial ribosomal protein bS1 family.</text>
</comment>
<evidence type="ECO:0000256" key="8">
    <source>
        <dbReference type="SAM" id="MobiDB-lite"/>
    </source>
</evidence>
<dbReference type="AlphaFoldDB" id="A0A7C0ZDR9"/>
<dbReference type="Proteomes" id="UP000885847">
    <property type="component" value="Unassembled WGS sequence"/>
</dbReference>
<dbReference type="EMBL" id="DQWE01000410">
    <property type="protein sequence ID" value="HDI83891.1"/>
    <property type="molecule type" value="Genomic_DNA"/>
</dbReference>
<dbReference type="GO" id="GO:0003729">
    <property type="term" value="F:mRNA binding"/>
    <property type="evidence" value="ECO:0007669"/>
    <property type="project" value="TreeGrafter"/>
</dbReference>
<evidence type="ECO:0000256" key="6">
    <source>
        <dbReference type="ARBA" id="ARBA00035293"/>
    </source>
</evidence>
<keyword evidence="3" id="KW-0694">RNA-binding</keyword>
<gene>
    <name evidence="10" type="primary">rpsA</name>
    <name evidence="10" type="ORF">ENF18_08905</name>
</gene>
<dbReference type="CDD" id="cd00164">
    <property type="entry name" value="S1_like"/>
    <property type="match status" value="1"/>
</dbReference>
<evidence type="ECO:0000313" key="10">
    <source>
        <dbReference type="EMBL" id="HDI83891.1"/>
    </source>
</evidence>
<organism evidence="10">
    <name type="scientific">candidate division WOR-3 bacterium</name>
    <dbReference type="NCBI Taxonomy" id="2052148"/>
    <lineage>
        <taxon>Bacteria</taxon>
        <taxon>Bacteria division WOR-3</taxon>
    </lineage>
</organism>
<sequence length="616" mass="70133">MKEDVGPVVEPMDDGELEKLLAEYIEKEEPKVGLVKGKIVKITDKEVVVNVGLKSEGILPLSEFNEDEEIKVGDEIDVYLEDLEGDEGLAQISKKKADFLKVWDDIKECYTENKNIEGKVLRRVKGGLMVNIFGVEAFLPGSQIDVKPVNSIDDFVGKVIPVRVIKLNWKRKNIVVSRRVILEEEKEEEKKKFFEAVKEGDVLEGVVKNITEFGAFIDLGGIDGLLHVTDMSWGRIAHPSEILAIGDKIKVKVIKVDREHERVSLGLKQLEPNPWEGIEERYTIGKRVKGRVVSLTDYGAFIELEKGIEGLIHVSEMSWTQHIQHPSELMKIGDIVEAIVLEVNKDEQRISLGLRQAIPDPWKDVEKKYPAGSKVEGKITNITSFGVFVELEEGVEGLLHVSDISWTRRIGHPREVFKKGQRIECKVLSVDVEKRRIALGLKQLEPDPLKIFSRRHPVGSNLKAKVGELLPRGILVELERGLKGFVPFSHLERKGMKVPAEKYSEGEELNLKVIEINQKGRNIVLSETKYYEEQRAKEEKTEKDELKEPEKEAKEVEKKAEPEKKKEVKAEKKKETPAEKEEKTSEEDKKEVKAEKKEDKSTEEKEEKAEKKEEKE</sequence>
<protein>
    <recommendedName>
        <fullName evidence="6">Small ribosomal subunit protein bS1</fullName>
    </recommendedName>
    <alternativeName>
        <fullName evidence="7">30S ribosomal protein S1</fullName>
    </alternativeName>
</protein>
<comment type="caution">
    <text evidence="10">The sequence shown here is derived from an EMBL/GenBank/DDBJ whole genome shotgun (WGS) entry which is preliminary data.</text>
</comment>
<dbReference type="CDD" id="cd04465">
    <property type="entry name" value="S1_RPS1_repeat_ec2_hs2"/>
    <property type="match status" value="1"/>
</dbReference>
<dbReference type="PROSITE" id="PS50126">
    <property type="entry name" value="S1"/>
    <property type="match status" value="6"/>
</dbReference>
<dbReference type="NCBIfam" id="TIGR00717">
    <property type="entry name" value="rpsA"/>
    <property type="match status" value="1"/>
</dbReference>
<keyword evidence="4 10" id="KW-0689">Ribosomal protein</keyword>
<feature type="domain" description="S1 motif" evidence="9">
    <location>
        <begin position="372"/>
        <end position="442"/>
    </location>
</feature>
<dbReference type="Pfam" id="PF00575">
    <property type="entry name" value="S1"/>
    <property type="match status" value="6"/>
</dbReference>
<accession>A0A7C0ZDR9</accession>
<dbReference type="FunFam" id="2.40.50.140:FF:000018">
    <property type="entry name" value="30S ribosomal protein S1"/>
    <property type="match status" value="1"/>
</dbReference>
<proteinExistence type="inferred from homology"/>
<dbReference type="GO" id="GO:0003735">
    <property type="term" value="F:structural constituent of ribosome"/>
    <property type="evidence" value="ECO:0007669"/>
    <property type="project" value="InterPro"/>
</dbReference>
<dbReference type="FunFam" id="2.40.50.140:FF:000011">
    <property type="entry name" value="30S ribosomal protein S1"/>
    <property type="match status" value="2"/>
</dbReference>
<dbReference type="GO" id="GO:0022627">
    <property type="term" value="C:cytosolic small ribosomal subunit"/>
    <property type="evidence" value="ECO:0007669"/>
    <property type="project" value="TreeGrafter"/>
</dbReference>
<feature type="domain" description="S1 motif" evidence="9">
    <location>
        <begin position="200"/>
        <end position="268"/>
    </location>
</feature>
<dbReference type="PANTHER" id="PTHR10724:SF7">
    <property type="entry name" value="SMALL RIBOSOMAL SUBUNIT PROTEIN BS1C"/>
    <property type="match status" value="1"/>
</dbReference>
<feature type="domain" description="S1 motif" evidence="9">
    <location>
        <begin position="113"/>
        <end position="179"/>
    </location>
</feature>
<evidence type="ECO:0000256" key="3">
    <source>
        <dbReference type="ARBA" id="ARBA00022884"/>
    </source>
</evidence>
<evidence type="ECO:0000256" key="5">
    <source>
        <dbReference type="ARBA" id="ARBA00023274"/>
    </source>
</evidence>
<evidence type="ECO:0000256" key="4">
    <source>
        <dbReference type="ARBA" id="ARBA00022980"/>
    </source>
</evidence>
<feature type="non-terminal residue" evidence="10">
    <location>
        <position position="616"/>
    </location>
</feature>
<dbReference type="InterPro" id="IPR003029">
    <property type="entry name" value="S1_domain"/>
</dbReference>